<keyword evidence="1" id="KW-0489">Methyltransferase</keyword>
<dbReference type="InterPro" id="IPR029063">
    <property type="entry name" value="SAM-dependent_MTases_sf"/>
</dbReference>
<dbReference type="OrthoDB" id="3514105at2"/>
<proteinExistence type="predicted"/>
<dbReference type="PIRSF" id="PIRSF017393">
    <property type="entry name" value="MTase_SAV2177"/>
    <property type="match status" value="1"/>
</dbReference>
<evidence type="ECO:0000313" key="2">
    <source>
        <dbReference type="Proteomes" id="UP000295444"/>
    </source>
</evidence>
<name>A0A4R6SLX9_LABRH</name>
<dbReference type="Gene3D" id="3.40.50.150">
    <property type="entry name" value="Vaccinia Virus protein VP39"/>
    <property type="match status" value="1"/>
</dbReference>
<dbReference type="SUPFAM" id="SSF53335">
    <property type="entry name" value="S-adenosyl-L-methionine-dependent methyltransferases"/>
    <property type="match status" value="1"/>
</dbReference>
<keyword evidence="2" id="KW-1185">Reference proteome</keyword>
<evidence type="ECO:0000313" key="1">
    <source>
        <dbReference type="EMBL" id="TDQ04322.1"/>
    </source>
</evidence>
<dbReference type="EMBL" id="SNXZ01000001">
    <property type="protein sequence ID" value="TDQ04322.1"/>
    <property type="molecule type" value="Genomic_DNA"/>
</dbReference>
<protein>
    <submittedName>
        <fullName evidence="1">S-adenosyl methyltransferase</fullName>
    </submittedName>
</protein>
<dbReference type="GO" id="GO:0008168">
    <property type="term" value="F:methyltransferase activity"/>
    <property type="evidence" value="ECO:0007669"/>
    <property type="project" value="UniProtKB-KW"/>
</dbReference>
<dbReference type="Proteomes" id="UP000295444">
    <property type="component" value="Unassembled WGS sequence"/>
</dbReference>
<dbReference type="AlphaFoldDB" id="A0A4R6SLX9"/>
<accession>A0A4R6SLX9</accession>
<dbReference type="InterPro" id="IPR006764">
    <property type="entry name" value="SAM_dep_MeTrfase_SAV2177_type"/>
</dbReference>
<organism evidence="1 2">
    <name type="scientific">Labedaea rhizosphaerae</name>
    <dbReference type="NCBI Taxonomy" id="598644"/>
    <lineage>
        <taxon>Bacteria</taxon>
        <taxon>Bacillati</taxon>
        <taxon>Actinomycetota</taxon>
        <taxon>Actinomycetes</taxon>
        <taxon>Pseudonocardiales</taxon>
        <taxon>Pseudonocardiaceae</taxon>
        <taxon>Labedaea</taxon>
    </lineage>
</organism>
<dbReference type="RefSeq" id="WP_133847242.1">
    <property type="nucleotide sequence ID" value="NZ_SNXZ01000001.1"/>
</dbReference>
<sequence length="286" mass="30848">MSTASDPIPPKGVDLDHPSIARVYDYFLGGTANWAIDRELGDRLISRVPIIRDIAVANRMFLNRAVRYLAKAGVRQFLDIGSGVPTVGNTHEVADEIAPDSRVVYVDYEPVAVAHSQMILEEDGDPRRQAAILGDLREPDRVWETVAGLGILNLDEPVAVLMLAVLHAAQPGPDGEDVSAASVARYRELMAPGSYLVISHATDDGVSATRAEEMAAIKMMFDASSNGVLLRSRPEINAFMGDFELVEPGMTWTPDWHAEEPGGGVQPIEIGTGPESAVWAGVARKP</sequence>
<dbReference type="GO" id="GO:0032259">
    <property type="term" value="P:methylation"/>
    <property type="evidence" value="ECO:0007669"/>
    <property type="project" value="UniProtKB-KW"/>
</dbReference>
<comment type="caution">
    <text evidence="1">The sequence shown here is derived from an EMBL/GenBank/DDBJ whole genome shotgun (WGS) entry which is preliminary data.</text>
</comment>
<keyword evidence="1" id="KW-0808">Transferase</keyword>
<reference evidence="1 2" key="1">
    <citation type="submission" date="2019-03" db="EMBL/GenBank/DDBJ databases">
        <title>Genomic Encyclopedia of Type Strains, Phase IV (KMG-IV): sequencing the most valuable type-strain genomes for metagenomic binning, comparative biology and taxonomic classification.</title>
        <authorList>
            <person name="Goeker M."/>
        </authorList>
    </citation>
    <scope>NUCLEOTIDE SEQUENCE [LARGE SCALE GENOMIC DNA]</scope>
    <source>
        <strain evidence="1 2">DSM 45361</strain>
    </source>
</reference>
<dbReference type="Pfam" id="PF04672">
    <property type="entry name" value="Methyltransf_19"/>
    <property type="match status" value="1"/>
</dbReference>
<gene>
    <name evidence="1" type="ORF">EV186_101266</name>
</gene>